<dbReference type="PANTHER" id="PTHR23407:SF1">
    <property type="entry name" value="5-FORMYLTETRAHYDROFOLATE CYCLO-LIGASE"/>
    <property type="match status" value="1"/>
</dbReference>
<comment type="catalytic activity">
    <reaction evidence="5">
        <text>(6S)-5-formyl-5,6,7,8-tetrahydrofolate + ATP = (6R)-5,10-methenyltetrahydrofolate + ADP + phosphate</text>
        <dbReference type="Rhea" id="RHEA:10488"/>
        <dbReference type="ChEBI" id="CHEBI:30616"/>
        <dbReference type="ChEBI" id="CHEBI:43474"/>
        <dbReference type="ChEBI" id="CHEBI:57455"/>
        <dbReference type="ChEBI" id="CHEBI:57457"/>
        <dbReference type="ChEBI" id="CHEBI:456216"/>
        <dbReference type="EC" id="6.3.3.2"/>
    </reaction>
</comment>
<evidence type="ECO:0000256" key="1">
    <source>
        <dbReference type="ARBA" id="ARBA00010638"/>
    </source>
</evidence>
<keyword evidence="7" id="KW-1185">Reference proteome</keyword>
<comment type="caution">
    <text evidence="6">The sequence shown here is derived from an EMBL/GenBank/DDBJ whole genome shotgun (WGS) entry which is preliminary data.</text>
</comment>
<dbReference type="PANTHER" id="PTHR23407">
    <property type="entry name" value="ATPASE INHIBITOR/5-FORMYLTETRAHYDROFOLATE CYCLO-LIGASE"/>
    <property type="match status" value="1"/>
</dbReference>
<dbReference type="AlphaFoldDB" id="A0A9C7GBP0"/>
<dbReference type="GO" id="GO:0030272">
    <property type="term" value="F:5-formyltetrahydrofolate cyclo-ligase activity"/>
    <property type="evidence" value="ECO:0007669"/>
    <property type="project" value="UniProtKB-EC"/>
</dbReference>
<feature type="binding site" evidence="4">
    <location>
        <begin position="133"/>
        <end position="141"/>
    </location>
    <ligand>
        <name>ATP</name>
        <dbReference type="ChEBI" id="CHEBI:30616"/>
    </ligand>
</feature>
<dbReference type="GO" id="GO:0046872">
    <property type="term" value="F:metal ion binding"/>
    <property type="evidence" value="ECO:0007669"/>
    <property type="project" value="UniProtKB-KW"/>
</dbReference>
<proteinExistence type="inferred from homology"/>
<dbReference type="EMBL" id="CAKJTG010000018">
    <property type="protein sequence ID" value="CAG9609373.1"/>
    <property type="molecule type" value="Genomic_DNA"/>
</dbReference>
<dbReference type="InterPro" id="IPR037171">
    <property type="entry name" value="NagB/RpiA_transferase-like"/>
</dbReference>
<feature type="binding site" evidence="4">
    <location>
        <position position="54"/>
    </location>
    <ligand>
        <name>substrate</name>
    </ligand>
</feature>
<dbReference type="PIRSF" id="PIRSF006806">
    <property type="entry name" value="FTHF_cligase"/>
    <property type="match status" value="1"/>
</dbReference>
<protein>
    <recommendedName>
        <fullName evidence="5">5-formyltetrahydrofolate cyclo-ligase</fullName>
        <ecNumber evidence="5">6.3.3.2</ecNumber>
    </recommendedName>
</protein>
<keyword evidence="5" id="KW-0479">Metal-binding</keyword>
<dbReference type="Pfam" id="PF01812">
    <property type="entry name" value="5-FTHF_cyc-lig"/>
    <property type="match status" value="1"/>
</dbReference>
<dbReference type="RefSeq" id="WP_230497606.1">
    <property type="nucleotide sequence ID" value="NZ_CAKJTG010000018.1"/>
</dbReference>
<feature type="binding site" evidence="4">
    <location>
        <begin position="3"/>
        <end position="7"/>
    </location>
    <ligand>
        <name>ATP</name>
        <dbReference type="ChEBI" id="CHEBI:30616"/>
    </ligand>
</feature>
<evidence type="ECO:0000256" key="3">
    <source>
        <dbReference type="ARBA" id="ARBA00022840"/>
    </source>
</evidence>
<feature type="binding site" evidence="4">
    <location>
        <position position="49"/>
    </location>
    <ligand>
        <name>substrate</name>
    </ligand>
</feature>
<evidence type="ECO:0000313" key="7">
    <source>
        <dbReference type="Proteomes" id="UP000789845"/>
    </source>
</evidence>
<evidence type="ECO:0000256" key="2">
    <source>
        <dbReference type="ARBA" id="ARBA00022741"/>
    </source>
</evidence>
<name>A0A9C7GBP0_9BACI</name>
<dbReference type="Gene3D" id="3.40.50.10420">
    <property type="entry name" value="NagB/RpiA/CoA transferase-like"/>
    <property type="match status" value="1"/>
</dbReference>
<keyword evidence="3 4" id="KW-0067">ATP-binding</keyword>
<organism evidence="6 7">
    <name type="scientific">Pseudoneobacillus rhizosphaerae</name>
    <dbReference type="NCBI Taxonomy" id="2880968"/>
    <lineage>
        <taxon>Bacteria</taxon>
        <taxon>Bacillati</taxon>
        <taxon>Bacillota</taxon>
        <taxon>Bacilli</taxon>
        <taxon>Bacillales</taxon>
        <taxon>Bacillaceae</taxon>
        <taxon>Pseudoneobacillus</taxon>
    </lineage>
</organism>
<comment type="similarity">
    <text evidence="1 5">Belongs to the 5-formyltetrahydrofolate cyclo-ligase family.</text>
</comment>
<dbReference type="GO" id="GO:0035999">
    <property type="term" value="P:tetrahydrofolate interconversion"/>
    <property type="evidence" value="ECO:0007669"/>
    <property type="project" value="TreeGrafter"/>
</dbReference>
<comment type="cofactor">
    <cofactor evidence="5">
        <name>Mg(2+)</name>
        <dbReference type="ChEBI" id="CHEBI:18420"/>
    </cofactor>
</comment>
<dbReference type="InterPro" id="IPR002698">
    <property type="entry name" value="FTHF_cligase"/>
</dbReference>
<accession>A0A9C7GBP0</accession>
<evidence type="ECO:0000256" key="5">
    <source>
        <dbReference type="RuleBase" id="RU361279"/>
    </source>
</evidence>
<dbReference type="GO" id="GO:0009396">
    <property type="term" value="P:folic acid-containing compound biosynthetic process"/>
    <property type="evidence" value="ECO:0007669"/>
    <property type="project" value="TreeGrafter"/>
</dbReference>
<keyword evidence="2 4" id="KW-0547">Nucleotide-binding</keyword>
<keyword evidence="5" id="KW-0460">Magnesium</keyword>
<sequence length="183" mass="21204">MNKKELRSVVLGELKKLSKPEYEQFSYEIANQLFADELWKKANTIGITVSNYPELDTYQIIRKAWEQNKRVVVPKCQPKSKQMSFHELKQFTQLDSVYYGLLEPIEALTKQVDKEDIDLLIVPGLAFTNEGYRLGFGGGYYDRFLTDYKGSTVSLAFPDQLKEKLPIEKHDIPVQKIITYEKA</sequence>
<dbReference type="GO" id="GO:0005524">
    <property type="term" value="F:ATP binding"/>
    <property type="evidence" value="ECO:0007669"/>
    <property type="project" value="UniProtKB-KW"/>
</dbReference>
<dbReference type="SUPFAM" id="SSF100950">
    <property type="entry name" value="NagB/RpiA/CoA transferase-like"/>
    <property type="match status" value="1"/>
</dbReference>
<dbReference type="EC" id="6.3.3.2" evidence="5"/>
<dbReference type="InterPro" id="IPR024185">
    <property type="entry name" value="FTHF_cligase-like_sf"/>
</dbReference>
<evidence type="ECO:0000256" key="4">
    <source>
        <dbReference type="PIRSR" id="PIRSR006806-1"/>
    </source>
</evidence>
<evidence type="ECO:0000313" key="6">
    <source>
        <dbReference type="EMBL" id="CAG9609373.1"/>
    </source>
</evidence>
<reference evidence="6" key="1">
    <citation type="submission" date="2021-10" db="EMBL/GenBank/DDBJ databases">
        <authorList>
            <person name="Criscuolo A."/>
        </authorList>
    </citation>
    <scope>NUCLEOTIDE SEQUENCE</scope>
    <source>
        <strain evidence="6">CIP111885</strain>
    </source>
</reference>
<dbReference type="Proteomes" id="UP000789845">
    <property type="component" value="Unassembled WGS sequence"/>
</dbReference>
<gene>
    <name evidence="6" type="primary">yqgN</name>
    <name evidence="6" type="ORF">NEOCIP111885_03115</name>
</gene>
<dbReference type="NCBIfam" id="TIGR02727">
    <property type="entry name" value="MTHFS_bact"/>
    <property type="match status" value="1"/>
</dbReference>